<name>A0ACB6Z6W2_THEGA</name>
<keyword evidence="2" id="KW-1185">Reference proteome</keyword>
<reference evidence="1" key="1">
    <citation type="submission" date="2019-10" db="EMBL/GenBank/DDBJ databases">
        <authorList>
            <consortium name="DOE Joint Genome Institute"/>
            <person name="Kuo A."/>
            <person name="Miyauchi S."/>
            <person name="Kiss E."/>
            <person name="Drula E."/>
            <person name="Kohler A."/>
            <person name="Sanchez-Garcia M."/>
            <person name="Andreopoulos B."/>
            <person name="Barry K.W."/>
            <person name="Bonito G."/>
            <person name="Buee M."/>
            <person name="Carver A."/>
            <person name="Chen C."/>
            <person name="Cichocki N."/>
            <person name="Clum A."/>
            <person name="Culley D."/>
            <person name="Crous P.W."/>
            <person name="Fauchery L."/>
            <person name="Girlanda M."/>
            <person name="Hayes R."/>
            <person name="Keri Z."/>
            <person name="Labutti K."/>
            <person name="Lipzen A."/>
            <person name="Lombard V."/>
            <person name="Magnuson J."/>
            <person name="Maillard F."/>
            <person name="Morin E."/>
            <person name="Murat C."/>
            <person name="Nolan M."/>
            <person name="Ohm R."/>
            <person name="Pangilinan J."/>
            <person name="Pereira M."/>
            <person name="Perotto S."/>
            <person name="Peter M."/>
            <person name="Riley R."/>
            <person name="Sitrit Y."/>
            <person name="Stielow B."/>
            <person name="Szollosi G."/>
            <person name="Zifcakova L."/>
            <person name="Stursova M."/>
            <person name="Spatafora J.W."/>
            <person name="Tedersoo L."/>
            <person name="Vaario L.-M."/>
            <person name="Yamada A."/>
            <person name="Yan M."/>
            <person name="Wang P."/>
            <person name="Xu J."/>
            <person name="Bruns T."/>
            <person name="Baldrian P."/>
            <person name="Vilgalys R."/>
            <person name="Henrissat B."/>
            <person name="Grigoriev I.V."/>
            <person name="Hibbett D."/>
            <person name="Nagy L.G."/>
            <person name="Martin F.M."/>
        </authorList>
    </citation>
    <scope>NUCLEOTIDE SEQUENCE</scope>
    <source>
        <strain evidence="1">P2</strain>
    </source>
</reference>
<proteinExistence type="predicted"/>
<protein>
    <submittedName>
        <fullName evidence="1">Uncharacterized protein</fullName>
    </submittedName>
</protein>
<sequence>MFFSHVLVLAFVLFSGHVLADVSLYIPGTAEQPVSAELLGAGPDGKTTWKLLPGKPTGTWTQSGFPLTATLVSSPSDAVLQYTDDPISVTYSCAINGGNAKCNAVWVDPTATHSRLIQETVHPFRVQATVNPSVTPPPSSGSRPSSSGPGTPANTAGAVVHSNAALRFEHGSIAGGLAAVLVGAWLM</sequence>
<dbReference type="Proteomes" id="UP000886501">
    <property type="component" value="Unassembled WGS sequence"/>
</dbReference>
<organism evidence="1 2">
    <name type="scientific">Thelephora ganbajun</name>
    <name type="common">Ganba fungus</name>
    <dbReference type="NCBI Taxonomy" id="370292"/>
    <lineage>
        <taxon>Eukaryota</taxon>
        <taxon>Fungi</taxon>
        <taxon>Dikarya</taxon>
        <taxon>Basidiomycota</taxon>
        <taxon>Agaricomycotina</taxon>
        <taxon>Agaricomycetes</taxon>
        <taxon>Thelephorales</taxon>
        <taxon>Thelephoraceae</taxon>
        <taxon>Thelephora</taxon>
    </lineage>
</organism>
<accession>A0ACB6Z6W2</accession>
<evidence type="ECO:0000313" key="2">
    <source>
        <dbReference type="Proteomes" id="UP000886501"/>
    </source>
</evidence>
<dbReference type="EMBL" id="MU118090">
    <property type="protein sequence ID" value="KAF9645459.1"/>
    <property type="molecule type" value="Genomic_DNA"/>
</dbReference>
<evidence type="ECO:0000313" key="1">
    <source>
        <dbReference type="EMBL" id="KAF9645459.1"/>
    </source>
</evidence>
<comment type="caution">
    <text evidence="1">The sequence shown here is derived from an EMBL/GenBank/DDBJ whole genome shotgun (WGS) entry which is preliminary data.</text>
</comment>
<gene>
    <name evidence="1" type="ORF">BDM02DRAFT_3131077</name>
</gene>
<reference evidence="1" key="2">
    <citation type="journal article" date="2020" name="Nat. Commun.">
        <title>Large-scale genome sequencing of mycorrhizal fungi provides insights into the early evolution of symbiotic traits.</title>
        <authorList>
            <person name="Miyauchi S."/>
            <person name="Kiss E."/>
            <person name="Kuo A."/>
            <person name="Drula E."/>
            <person name="Kohler A."/>
            <person name="Sanchez-Garcia M."/>
            <person name="Morin E."/>
            <person name="Andreopoulos B."/>
            <person name="Barry K.W."/>
            <person name="Bonito G."/>
            <person name="Buee M."/>
            <person name="Carver A."/>
            <person name="Chen C."/>
            <person name="Cichocki N."/>
            <person name="Clum A."/>
            <person name="Culley D."/>
            <person name="Crous P.W."/>
            <person name="Fauchery L."/>
            <person name="Girlanda M."/>
            <person name="Hayes R.D."/>
            <person name="Keri Z."/>
            <person name="LaButti K."/>
            <person name="Lipzen A."/>
            <person name="Lombard V."/>
            <person name="Magnuson J."/>
            <person name="Maillard F."/>
            <person name="Murat C."/>
            <person name="Nolan M."/>
            <person name="Ohm R.A."/>
            <person name="Pangilinan J."/>
            <person name="Pereira M.F."/>
            <person name="Perotto S."/>
            <person name="Peter M."/>
            <person name="Pfister S."/>
            <person name="Riley R."/>
            <person name="Sitrit Y."/>
            <person name="Stielow J.B."/>
            <person name="Szollosi G."/>
            <person name="Zifcakova L."/>
            <person name="Stursova M."/>
            <person name="Spatafora J.W."/>
            <person name="Tedersoo L."/>
            <person name="Vaario L.M."/>
            <person name="Yamada A."/>
            <person name="Yan M."/>
            <person name="Wang P."/>
            <person name="Xu J."/>
            <person name="Bruns T."/>
            <person name="Baldrian P."/>
            <person name="Vilgalys R."/>
            <person name="Dunand C."/>
            <person name="Henrissat B."/>
            <person name="Grigoriev I.V."/>
            <person name="Hibbett D."/>
            <person name="Nagy L.G."/>
            <person name="Martin F.M."/>
        </authorList>
    </citation>
    <scope>NUCLEOTIDE SEQUENCE</scope>
    <source>
        <strain evidence="1">P2</strain>
    </source>
</reference>